<keyword evidence="4" id="KW-0732">Signal</keyword>
<evidence type="ECO:0000256" key="5">
    <source>
        <dbReference type="ARBA" id="ARBA00022801"/>
    </source>
</evidence>
<organism evidence="10 11">
    <name type="scientific">Talaromyces proteolyticus</name>
    <dbReference type="NCBI Taxonomy" id="1131652"/>
    <lineage>
        <taxon>Eukaryota</taxon>
        <taxon>Fungi</taxon>
        <taxon>Dikarya</taxon>
        <taxon>Ascomycota</taxon>
        <taxon>Pezizomycotina</taxon>
        <taxon>Eurotiomycetes</taxon>
        <taxon>Eurotiomycetidae</taxon>
        <taxon>Eurotiales</taxon>
        <taxon>Trichocomaceae</taxon>
        <taxon>Talaromyces</taxon>
        <taxon>Talaromyces sect. Bacilispori</taxon>
    </lineage>
</organism>
<dbReference type="InterPro" id="IPR050955">
    <property type="entry name" value="Plant_Biomass_Hydrol_Est"/>
</dbReference>
<dbReference type="NCBIfam" id="TIGR01840">
    <property type="entry name" value="esterase_phb"/>
    <property type="match status" value="1"/>
</dbReference>
<comment type="caution">
    <text evidence="10">The sequence shown here is derived from an EMBL/GenBank/DDBJ whole genome shotgun (WGS) entry which is preliminary data.</text>
</comment>
<comment type="subcellular location">
    <subcellularLocation>
        <location evidence="1 9">Secreted</location>
    </subcellularLocation>
</comment>
<protein>
    <recommendedName>
        <fullName evidence="9">Carboxylic ester hydrolase</fullName>
        <ecNumber evidence="9">3.1.1.-</ecNumber>
    </recommendedName>
</protein>
<dbReference type="GO" id="GO:0045493">
    <property type="term" value="P:xylan catabolic process"/>
    <property type="evidence" value="ECO:0007669"/>
    <property type="project" value="UniProtKB-UniRule"/>
</dbReference>
<keyword evidence="5 9" id="KW-0378">Hydrolase</keyword>
<keyword evidence="7 9" id="KW-0119">Carbohydrate metabolism</keyword>
<dbReference type="EMBL" id="JAJTJA010000007">
    <property type="protein sequence ID" value="KAH8696375.1"/>
    <property type="molecule type" value="Genomic_DNA"/>
</dbReference>
<dbReference type="RefSeq" id="XP_046071312.1">
    <property type="nucleotide sequence ID" value="XM_046221829.1"/>
</dbReference>
<comment type="similarity">
    <text evidence="9">Belongs to the carbohydrate esterase 1 (CE1) family.</text>
</comment>
<dbReference type="GeneID" id="70252116"/>
<evidence type="ECO:0000256" key="7">
    <source>
        <dbReference type="ARBA" id="ARBA00023277"/>
    </source>
</evidence>
<dbReference type="PANTHER" id="PTHR43037">
    <property type="entry name" value="UNNAMED PRODUCT-RELATED"/>
    <property type="match status" value="1"/>
</dbReference>
<feature type="non-terminal residue" evidence="10">
    <location>
        <position position="1"/>
    </location>
</feature>
<dbReference type="PANTHER" id="PTHR43037:SF3">
    <property type="entry name" value="FERULOYL ESTERASE B"/>
    <property type="match status" value="1"/>
</dbReference>
<accession>A0AAD4KT44</accession>
<evidence type="ECO:0000256" key="6">
    <source>
        <dbReference type="ARBA" id="ARBA00023180"/>
    </source>
</evidence>
<dbReference type="GO" id="GO:0052689">
    <property type="term" value="F:carboxylic ester hydrolase activity"/>
    <property type="evidence" value="ECO:0007669"/>
    <property type="project" value="UniProtKB-KW"/>
</dbReference>
<dbReference type="InterPro" id="IPR029058">
    <property type="entry name" value="AB_hydrolase_fold"/>
</dbReference>
<evidence type="ECO:0000256" key="3">
    <source>
        <dbReference type="ARBA" id="ARBA00022525"/>
    </source>
</evidence>
<evidence type="ECO:0000256" key="1">
    <source>
        <dbReference type="ARBA" id="ARBA00004613"/>
    </source>
</evidence>
<reference evidence="10" key="1">
    <citation type="submission" date="2021-12" db="EMBL/GenBank/DDBJ databases">
        <title>Convergent genome expansion in fungi linked to evolution of root-endophyte symbiosis.</title>
        <authorList>
            <consortium name="DOE Joint Genome Institute"/>
            <person name="Ke Y.-H."/>
            <person name="Bonito G."/>
            <person name="Liao H.-L."/>
            <person name="Looney B."/>
            <person name="Rojas-Flechas A."/>
            <person name="Nash J."/>
            <person name="Hameed K."/>
            <person name="Schadt C."/>
            <person name="Martin F."/>
            <person name="Crous P.W."/>
            <person name="Miettinen O."/>
            <person name="Magnuson J.K."/>
            <person name="Labbe J."/>
            <person name="Jacobson D."/>
            <person name="Doktycz M.J."/>
            <person name="Veneault-Fourrey C."/>
            <person name="Kuo A."/>
            <person name="Mondo S."/>
            <person name="Calhoun S."/>
            <person name="Riley R."/>
            <person name="Ohm R."/>
            <person name="LaButti K."/>
            <person name="Andreopoulos B."/>
            <person name="Pangilinan J."/>
            <person name="Nolan M."/>
            <person name="Tritt A."/>
            <person name="Clum A."/>
            <person name="Lipzen A."/>
            <person name="Daum C."/>
            <person name="Barry K."/>
            <person name="Grigoriev I.V."/>
            <person name="Vilgalys R."/>
        </authorList>
    </citation>
    <scope>NUCLEOTIDE SEQUENCE</scope>
    <source>
        <strain evidence="10">PMI_201</strain>
    </source>
</reference>
<keyword evidence="6" id="KW-0325">Glycoprotein</keyword>
<dbReference type="SUPFAM" id="SSF53474">
    <property type="entry name" value="alpha/beta-Hydrolases"/>
    <property type="match status" value="2"/>
</dbReference>
<dbReference type="Proteomes" id="UP001201262">
    <property type="component" value="Unassembled WGS sequence"/>
</dbReference>
<evidence type="ECO:0000256" key="2">
    <source>
        <dbReference type="ARBA" id="ARBA00022487"/>
    </source>
</evidence>
<keyword evidence="2 9" id="KW-0719">Serine esterase</keyword>
<evidence type="ECO:0000313" key="11">
    <source>
        <dbReference type="Proteomes" id="UP001201262"/>
    </source>
</evidence>
<keyword evidence="8 9" id="KW-0624">Polysaccharide degradation</keyword>
<dbReference type="AlphaFoldDB" id="A0AAD4KT44"/>
<keyword evidence="11" id="KW-1185">Reference proteome</keyword>
<dbReference type="GO" id="GO:0005576">
    <property type="term" value="C:extracellular region"/>
    <property type="evidence" value="ECO:0007669"/>
    <property type="project" value="UniProtKB-SubCell"/>
</dbReference>
<proteinExistence type="inferred from homology"/>
<comment type="function">
    <text evidence="9">Esterase involved in the hydrolysis of xylan, a major structural heterogeneous polysaccharide found in plant biomass representing the second most abundant polysaccharide in the biosphere, after cellulose.</text>
</comment>
<dbReference type="Pfam" id="PF10503">
    <property type="entry name" value="Esterase_PHB"/>
    <property type="match status" value="1"/>
</dbReference>
<dbReference type="InterPro" id="IPR010126">
    <property type="entry name" value="Esterase_phb"/>
</dbReference>
<keyword evidence="3 9" id="KW-0964">Secreted</keyword>
<gene>
    <name evidence="10" type="ORF">BGW36DRAFT_451749</name>
</gene>
<dbReference type="Gene3D" id="3.40.50.1820">
    <property type="entry name" value="alpha/beta hydrolase"/>
    <property type="match status" value="1"/>
</dbReference>
<evidence type="ECO:0000256" key="8">
    <source>
        <dbReference type="ARBA" id="ARBA00023326"/>
    </source>
</evidence>
<dbReference type="EC" id="3.1.1.-" evidence="9"/>
<evidence type="ECO:0000256" key="9">
    <source>
        <dbReference type="RuleBase" id="RU367147"/>
    </source>
</evidence>
<name>A0AAD4KT44_9EURO</name>
<evidence type="ECO:0000256" key="4">
    <source>
        <dbReference type="ARBA" id="ARBA00022729"/>
    </source>
</evidence>
<sequence>GGQYNRLYLGNTITPENRDQQTLYIPAHPSYIFPHHTLTQENRQGELIMNFSTLLLAYMAFKIAAVSAATLRRVLDFGDNPGNNQMLIYVPDRLAPNPAIIVALHGCLEPAVAYYLEVKDLPPASDKHGFIVIYPDSQNDFHCWDVSTDKSLTHNNGSDSLSIVNMVKYAISNYNADPSKVFATGSSSGAMMSQVLAAAYPDVFSAVSAYSGLPYGCLRGSPGSSPFTSDPACSKGEVRKSGAEWAAEVRSAWPGYNGSYPPVQVWHGTADHVLNPQNLQEEIKQWMTVFGVQLAEKQKNDPLDGYTRYIYGNGTQFESYLAEGVGHVVPTQVQETLRWFGLV</sequence>
<evidence type="ECO:0000313" key="10">
    <source>
        <dbReference type="EMBL" id="KAH8696375.1"/>
    </source>
</evidence>